<evidence type="ECO:0000256" key="19">
    <source>
        <dbReference type="PIRNR" id="PIRNR017184"/>
    </source>
</evidence>
<feature type="domain" description="YjeF N-terminal" evidence="21">
    <location>
        <begin position="9"/>
        <end position="226"/>
    </location>
</feature>
<comment type="similarity">
    <text evidence="18">Belongs to the NnrE/AIBP family.</text>
</comment>
<evidence type="ECO:0000256" key="2">
    <source>
        <dbReference type="ARBA" id="ARBA00000909"/>
    </source>
</evidence>
<name>A0A9D9EKV3_9BACT</name>
<dbReference type="PANTHER" id="PTHR12592">
    <property type="entry name" value="ATP-DEPENDENT (S)-NAD(P)H-HYDRATE DEHYDRATASE FAMILY MEMBER"/>
    <property type="match status" value="1"/>
</dbReference>
<evidence type="ECO:0000256" key="7">
    <source>
        <dbReference type="ARBA" id="ARBA00022840"/>
    </source>
</evidence>
<dbReference type="GO" id="GO:0052856">
    <property type="term" value="F:NAD(P)HX epimerase activity"/>
    <property type="evidence" value="ECO:0007669"/>
    <property type="project" value="UniProtKB-UniRule"/>
</dbReference>
<dbReference type="Gene3D" id="3.40.50.10260">
    <property type="entry name" value="YjeF N-terminal domain"/>
    <property type="match status" value="1"/>
</dbReference>
<dbReference type="InterPro" id="IPR029056">
    <property type="entry name" value="Ribokinase-like"/>
</dbReference>
<dbReference type="InterPro" id="IPR000631">
    <property type="entry name" value="CARKD"/>
</dbReference>
<dbReference type="GO" id="GO:0046496">
    <property type="term" value="P:nicotinamide nucleotide metabolic process"/>
    <property type="evidence" value="ECO:0007669"/>
    <property type="project" value="UniProtKB-UniRule"/>
</dbReference>
<keyword evidence="10 17" id="KW-0520">NAD</keyword>
<evidence type="ECO:0000256" key="15">
    <source>
        <dbReference type="ARBA" id="ARBA00048238"/>
    </source>
</evidence>
<comment type="cofactor">
    <cofactor evidence="18 19">
        <name>K(+)</name>
        <dbReference type="ChEBI" id="CHEBI:29103"/>
    </cofactor>
    <text evidence="18 19">Binds 1 potassium ion per subunit.</text>
</comment>
<dbReference type="PROSITE" id="PS51385">
    <property type="entry name" value="YJEF_N"/>
    <property type="match status" value="1"/>
</dbReference>
<dbReference type="AlphaFoldDB" id="A0A9D9EKV3"/>
<evidence type="ECO:0000313" key="23">
    <source>
        <dbReference type="Proteomes" id="UP000810252"/>
    </source>
</evidence>
<dbReference type="GO" id="GO:0005524">
    <property type="term" value="F:ATP binding"/>
    <property type="evidence" value="ECO:0007669"/>
    <property type="project" value="UniProtKB-UniRule"/>
</dbReference>
<dbReference type="PROSITE" id="PS51383">
    <property type="entry name" value="YJEF_C_3"/>
    <property type="match status" value="1"/>
</dbReference>
<dbReference type="PROSITE" id="PS01050">
    <property type="entry name" value="YJEF_C_2"/>
    <property type="match status" value="1"/>
</dbReference>
<evidence type="ECO:0000256" key="18">
    <source>
        <dbReference type="HAMAP-Rule" id="MF_01966"/>
    </source>
</evidence>
<keyword evidence="9 18" id="KW-0630">Potassium</keyword>
<comment type="similarity">
    <text evidence="17">Belongs to the NnrD/CARKD family.</text>
</comment>
<dbReference type="Pfam" id="PF01256">
    <property type="entry name" value="Carb_kinase"/>
    <property type="match status" value="1"/>
</dbReference>
<evidence type="ECO:0000256" key="16">
    <source>
        <dbReference type="ARBA" id="ARBA00049209"/>
    </source>
</evidence>
<proteinExistence type="inferred from homology"/>
<dbReference type="CDD" id="cd01171">
    <property type="entry name" value="YXKO-related"/>
    <property type="match status" value="1"/>
</dbReference>
<dbReference type="Gene3D" id="3.40.1190.20">
    <property type="match status" value="1"/>
</dbReference>
<feature type="binding site" evidence="18">
    <location>
        <position position="125"/>
    </location>
    <ligand>
        <name>K(+)</name>
        <dbReference type="ChEBI" id="CHEBI:29103"/>
    </ligand>
</feature>
<evidence type="ECO:0000256" key="14">
    <source>
        <dbReference type="ARBA" id="ARBA00025153"/>
    </source>
</evidence>
<dbReference type="PIRSF" id="PIRSF017184">
    <property type="entry name" value="Nnr"/>
    <property type="match status" value="1"/>
</dbReference>
<keyword evidence="11 18" id="KW-0413">Isomerase</keyword>
<comment type="similarity">
    <text evidence="3 19">In the N-terminal section; belongs to the NnrE/AIBP family.</text>
</comment>
<keyword evidence="7 17" id="KW-0067">ATP-binding</keyword>
<evidence type="ECO:0000313" key="22">
    <source>
        <dbReference type="EMBL" id="MBO8448972.1"/>
    </source>
</evidence>
<comment type="function">
    <text evidence="17">Catalyzes the dehydration of the S-form of NAD(P)HX at the expense of ADP, which is converted to AMP. Together with NAD(P)HX epimerase, which catalyzes the epimerization of the S- and R-forms, the enzyme allows the repair of both epimers of NAD(P)HX, a damaged form of NAD(P)H that is a result of enzymatic or heat-dependent hydration.</text>
</comment>
<evidence type="ECO:0000256" key="1">
    <source>
        <dbReference type="ARBA" id="ARBA00000013"/>
    </source>
</evidence>
<protein>
    <recommendedName>
        <fullName evidence="19">Bifunctional NAD(P)H-hydrate repair enzyme</fullName>
    </recommendedName>
    <alternativeName>
        <fullName evidence="19">Nicotinamide nucleotide repair protein</fullName>
    </alternativeName>
    <domain>
        <recommendedName>
            <fullName evidence="19">ADP-dependent (S)-NAD(P)H-hydrate dehydratase</fullName>
            <ecNumber evidence="19">4.2.1.136</ecNumber>
        </recommendedName>
        <alternativeName>
            <fullName evidence="19">ADP-dependent NAD(P)HX dehydratase</fullName>
        </alternativeName>
    </domain>
    <domain>
        <recommendedName>
            <fullName evidence="19">NAD(P)H-hydrate epimerase</fullName>
            <ecNumber evidence="19">5.1.99.6</ecNumber>
        </recommendedName>
    </domain>
</protein>
<dbReference type="NCBIfam" id="TIGR00196">
    <property type="entry name" value="yjeF_cterm"/>
    <property type="match status" value="1"/>
</dbReference>
<dbReference type="InterPro" id="IPR030677">
    <property type="entry name" value="Nnr"/>
</dbReference>
<keyword evidence="8 17" id="KW-0521">NADP</keyword>
<comment type="catalytic activity">
    <reaction evidence="15 17 19">
        <text>(6S)-NADHX + ADP = AMP + phosphate + NADH + H(+)</text>
        <dbReference type="Rhea" id="RHEA:32223"/>
        <dbReference type="ChEBI" id="CHEBI:15378"/>
        <dbReference type="ChEBI" id="CHEBI:43474"/>
        <dbReference type="ChEBI" id="CHEBI:57945"/>
        <dbReference type="ChEBI" id="CHEBI:64074"/>
        <dbReference type="ChEBI" id="CHEBI:456215"/>
        <dbReference type="ChEBI" id="CHEBI:456216"/>
        <dbReference type="EC" id="4.2.1.136"/>
    </reaction>
</comment>
<feature type="binding site" evidence="17">
    <location>
        <position position="271"/>
    </location>
    <ligand>
        <name>(6S)-NADPHX</name>
        <dbReference type="ChEBI" id="CHEBI:64076"/>
    </ligand>
</feature>
<dbReference type="Pfam" id="PF03853">
    <property type="entry name" value="YjeF_N"/>
    <property type="match status" value="1"/>
</dbReference>
<comment type="caution">
    <text evidence="22">The sequence shown here is derived from an EMBL/GenBank/DDBJ whole genome shotgun (WGS) entry which is preliminary data.</text>
</comment>
<dbReference type="HAMAP" id="MF_01965">
    <property type="entry name" value="NADHX_dehydratase"/>
    <property type="match status" value="1"/>
</dbReference>
<feature type="domain" description="YjeF C-terminal" evidence="20">
    <location>
        <begin position="236"/>
        <end position="524"/>
    </location>
</feature>
<evidence type="ECO:0000259" key="21">
    <source>
        <dbReference type="PROSITE" id="PS51385"/>
    </source>
</evidence>
<feature type="binding site" evidence="17">
    <location>
        <position position="384"/>
    </location>
    <ligand>
        <name>(6S)-NADPHX</name>
        <dbReference type="ChEBI" id="CHEBI:64076"/>
    </ligand>
</feature>
<evidence type="ECO:0000256" key="17">
    <source>
        <dbReference type="HAMAP-Rule" id="MF_01965"/>
    </source>
</evidence>
<feature type="binding site" evidence="18">
    <location>
        <position position="172"/>
    </location>
    <ligand>
        <name>K(+)</name>
        <dbReference type="ChEBI" id="CHEBI:29103"/>
    </ligand>
</feature>
<dbReference type="Proteomes" id="UP000810252">
    <property type="component" value="Unassembled WGS sequence"/>
</dbReference>
<dbReference type="InterPro" id="IPR004443">
    <property type="entry name" value="YjeF_N_dom"/>
</dbReference>
<evidence type="ECO:0000256" key="9">
    <source>
        <dbReference type="ARBA" id="ARBA00022958"/>
    </source>
</evidence>
<reference evidence="22" key="2">
    <citation type="journal article" date="2021" name="PeerJ">
        <title>Extensive microbial diversity within the chicken gut microbiome revealed by metagenomics and culture.</title>
        <authorList>
            <person name="Gilroy R."/>
            <person name="Ravi A."/>
            <person name="Getino M."/>
            <person name="Pursley I."/>
            <person name="Horton D.L."/>
            <person name="Alikhan N.F."/>
            <person name="Baker D."/>
            <person name="Gharbi K."/>
            <person name="Hall N."/>
            <person name="Watson M."/>
            <person name="Adriaenssens E.M."/>
            <person name="Foster-Nyarko E."/>
            <person name="Jarju S."/>
            <person name="Secka A."/>
            <person name="Antonio M."/>
            <person name="Oren A."/>
            <person name="Chaudhuri R.R."/>
            <person name="La Ragione R."/>
            <person name="Hildebrand F."/>
            <person name="Pallen M.J."/>
        </authorList>
    </citation>
    <scope>NUCLEOTIDE SEQUENCE</scope>
    <source>
        <strain evidence="22">20514</strain>
    </source>
</reference>
<evidence type="ECO:0000256" key="13">
    <source>
        <dbReference type="ARBA" id="ARBA00023268"/>
    </source>
</evidence>
<dbReference type="HAMAP" id="MF_01966">
    <property type="entry name" value="NADHX_epimerase"/>
    <property type="match status" value="1"/>
</dbReference>
<evidence type="ECO:0000256" key="12">
    <source>
        <dbReference type="ARBA" id="ARBA00023239"/>
    </source>
</evidence>
<evidence type="ECO:0000259" key="20">
    <source>
        <dbReference type="PROSITE" id="PS51383"/>
    </source>
</evidence>
<comment type="catalytic activity">
    <reaction evidence="1 18 19">
        <text>(6R)-NADHX = (6S)-NADHX</text>
        <dbReference type="Rhea" id="RHEA:32215"/>
        <dbReference type="ChEBI" id="CHEBI:64074"/>
        <dbReference type="ChEBI" id="CHEBI:64075"/>
        <dbReference type="EC" id="5.1.99.6"/>
    </reaction>
</comment>
<comment type="function">
    <text evidence="14 19">Bifunctional enzyme that catalyzes the epimerization of the S- and R-forms of NAD(P)HX and the dehydration of the S-form of NAD(P)HX at the expense of ADP, which is converted to AMP. This allows the repair of both epimers of NAD(P)HX, a damaged form of NAD(P)H that is a result of enzymatic or heat-dependent hydration.</text>
</comment>
<keyword evidence="12 17" id="KW-0456">Lyase</keyword>
<keyword evidence="13" id="KW-0511">Multifunctional enzyme</keyword>
<feature type="binding site" evidence="17">
    <location>
        <position position="465"/>
    </location>
    <ligand>
        <name>(6S)-NADPHX</name>
        <dbReference type="ChEBI" id="CHEBI:64076"/>
    </ligand>
</feature>
<evidence type="ECO:0000256" key="5">
    <source>
        <dbReference type="ARBA" id="ARBA00022723"/>
    </source>
</evidence>
<accession>A0A9D9EKV3</accession>
<feature type="binding site" evidence="18">
    <location>
        <position position="58"/>
    </location>
    <ligand>
        <name>K(+)</name>
        <dbReference type="ChEBI" id="CHEBI:29103"/>
    </ligand>
</feature>
<keyword evidence="5 18" id="KW-0479">Metal-binding</keyword>
<evidence type="ECO:0000256" key="8">
    <source>
        <dbReference type="ARBA" id="ARBA00022857"/>
    </source>
</evidence>
<evidence type="ECO:0000256" key="11">
    <source>
        <dbReference type="ARBA" id="ARBA00023235"/>
    </source>
</evidence>
<comment type="similarity">
    <text evidence="4 19">In the C-terminal section; belongs to the NnrD/CARKD family.</text>
</comment>
<evidence type="ECO:0000256" key="6">
    <source>
        <dbReference type="ARBA" id="ARBA00022741"/>
    </source>
</evidence>
<dbReference type="EMBL" id="JADIMQ010000096">
    <property type="protein sequence ID" value="MBO8448972.1"/>
    <property type="molecule type" value="Genomic_DNA"/>
</dbReference>
<sequence length="526" mass="54638">MKILTADEMRMADRATIEEEGITSLDLMERAAAALCRQISGTLAGDTSIVLFCGKGNNGGDGYALARMLSESCGDVSVVSVFPEEDMTPECRANFRRLPASVRRYSLCAPEDYIYIPGRRILAVDAVLGTGTKGALRGPAASAVRFINDVRDRALQESGPDSIRVVSIDLPSGLPSEFADGDLCAVMADETLAVGLPKLSLLLPSTGRYAGKLTVVPIGLSHRYIAGCPSMYEYVDLEYMRRLLPGRNVFAHKGDFGHVLIVAGKQGMTGAAILASGGALKSGCGLVTVHVPFTERLAVHISHPSAIVSTDSGTCFSALPCSMSGYSAVGVGPGLGQVPETVYALRALLGTGIPAVIDADALNIISSVPEIFGMIPRGSVLTPHIGELRRLVKAAAGISLIRGGEGEDGLWRDEREKLRMVRELASATGAVVVVKGAHTMVCPPSGAIKFNRTGNPGMAKGGSGDVLAGLVAGLLAKGMSAEDAAVAGVYLHGAAGDRAAAAIGEESMNASDILDNLRVSLSCCNP</sequence>
<dbReference type="EC" id="5.1.99.6" evidence="19"/>
<comment type="caution">
    <text evidence="18">Lacks conserved residue(s) required for the propagation of feature annotation.</text>
</comment>
<keyword evidence="6 17" id="KW-0547">Nucleotide-binding</keyword>
<comment type="catalytic activity">
    <reaction evidence="16 17 19">
        <text>(6S)-NADPHX + ADP = AMP + phosphate + NADPH + H(+)</text>
        <dbReference type="Rhea" id="RHEA:32235"/>
        <dbReference type="ChEBI" id="CHEBI:15378"/>
        <dbReference type="ChEBI" id="CHEBI:43474"/>
        <dbReference type="ChEBI" id="CHEBI:57783"/>
        <dbReference type="ChEBI" id="CHEBI:64076"/>
        <dbReference type="ChEBI" id="CHEBI:456215"/>
        <dbReference type="ChEBI" id="CHEBI:456216"/>
        <dbReference type="EC" id="4.2.1.136"/>
    </reaction>
</comment>
<dbReference type="GO" id="GO:0046872">
    <property type="term" value="F:metal ion binding"/>
    <property type="evidence" value="ECO:0007669"/>
    <property type="project" value="UniProtKB-UniRule"/>
</dbReference>
<dbReference type="SUPFAM" id="SSF64153">
    <property type="entry name" value="YjeF N-terminal domain-like"/>
    <property type="match status" value="1"/>
</dbReference>
<feature type="binding site" evidence="17">
    <location>
        <position position="334"/>
    </location>
    <ligand>
        <name>(6S)-NADPHX</name>
        <dbReference type="ChEBI" id="CHEBI:64076"/>
    </ligand>
</feature>
<dbReference type="NCBIfam" id="TIGR00197">
    <property type="entry name" value="yjeF_nterm"/>
    <property type="match status" value="1"/>
</dbReference>
<comment type="subunit">
    <text evidence="17">Homotetramer.</text>
</comment>
<dbReference type="InterPro" id="IPR036652">
    <property type="entry name" value="YjeF_N_dom_sf"/>
</dbReference>
<feature type="binding site" evidence="18">
    <location>
        <begin position="57"/>
        <end position="61"/>
    </location>
    <ligand>
        <name>(6S)-NADPHX</name>
        <dbReference type="ChEBI" id="CHEBI:64076"/>
    </ligand>
</feature>
<dbReference type="InterPro" id="IPR017953">
    <property type="entry name" value="Carbohydrate_kinase_pred_CS"/>
</dbReference>
<comment type="catalytic activity">
    <reaction evidence="2 18 19">
        <text>(6R)-NADPHX = (6S)-NADPHX</text>
        <dbReference type="Rhea" id="RHEA:32227"/>
        <dbReference type="ChEBI" id="CHEBI:64076"/>
        <dbReference type="ChEBI" id="CHEBI:64077"/>
        <dbReference type="EC" id="5.1.99.6"/>
    </reaction>
</comment>
<dbReference type="EC" id="4.2.1.136" evidence="19"/>
<feature type="binding site" evidence="18">
    <location>
        <position position="169"/>
    </location>
    <ligand>
        <name>(6S)-NADPHX</name>
        <dbReference type="ChEBI" id="CHEBI:64076"/>
    </ligand>
</feature>
<reference evidence="22" key="1">
    <citation type="submission" date="2020-10" db="EMBL/GenBank/DDBJ databases">
        <authorList>
            <person name="Gilroy R."/>
        </authorList>
    </citation>
    <scope>NUCLEOTIDE SEQUENCE</scope>
    <source>
        <strain evidence="22">20514</strain>
    </source>
</reference>
<evidence type="ECO:0000256" key="4">
    <source>
        <dbReference type="ARBA" id="ARBA00009524"/>
    </source>
</evidence>
<feature type="binding site" evidence="17">
    <location>
        <begin position="435"/>
        <end position="439"/>
    </location>
    <ligand>
        <name>AMP</name>
        <dbReference type="ChEBI" id="CHEBI:456215"/>
    </ligand>
</feature>
<comment type="cofactor">
    <cofactor evidence="17">
        <name>Mg(2+)</name>
        <dbReference type="ChEBI" id="CHEBI:18420"/>
    </cofactor>
</comment>
<evidence type="ECO:0000256" key="10">
    <source>
        <dbReference type="ARBA" id="ARBA00023027"/>
    </source>
</evidence>
<dbReference type="PANTHER" id="PTHR12592:SF0">
    <property type="entry name" value="ATP-DEPENDENT (S)-NAD(P)H-HYDRATE DEHYDRATASE"/>
    <property type="match status" value="1"/>
</dbReference>
<gene>
    <name evidence="18" type="primary">nnrE</name>
    <name evidence="17" type="synonym">nnrD</name>
    <name evidence="22" type="ORF">IAC29_06860</name>
</gene>
<organism evidence="22 23">
    <name type="scientific">Candidatus Cryptobacteroides merdigallinarum</name>
    <dbReference type="NCBI Taxonomy" id="2840770"/>
    <lineage>
        <taxon>Bacteria</taxon>
        <taxon>Pseudomonadati</taxon>
        <taxon>Bacteroidota</taxon>
        <taxon>Bacteroidia</taxon>
        <taxon>Bacteroidales</taxon>
        <taxon>Candidatus Cryptobacteroides</taxon>
    </lineage>
</organism>
<dbReference type="SUPFAM" id="SSF53613">
    <property type="entry name" value="Ribokinase-like"/>
    <property type="match status" value="1"/>
</dbReference>
<dbReference type="GO" id="GO:0052855">
    <property type="term" value="F:ADP-dependent NAD(P)H-hydrate dehydratase activity"/>
    <property type="evidence" value="ECO:0007669"/>
    <property type="project" value="UniProtKB-UniRule"/>
</dbReference>
<feature type="binding site" evidence="17">
    <location>
        <position position="464"/>
    </location>
    <ligand>
        <name>AMP</name>
        <dbReference type="ChEBI" id="CHEBI:456215"/>
    </ligand>
</feature>
<evidence type="ECO:0000256" key="3">
    <source>
        <dbReference type="ARBA" id="ARBA00006001"/>
    </source>
</evidence>
<feature type="binding site" evidence="18">
    <location>
        <begin position="129"/>
        <end position="135"/>
    </location>
    <ligand>
        <name>(6S)-NADPHX</name>
        <dbReference type="ChEBI" id="CHEBI:64076"/>
    </ligand>
</feature>
<dbReference type="GO" id="GO:0110051">
    <property type="term" value="P:metabolite repair"/>
    <property type="evidence" value="ECO:0007669"/>
    <property type="project" value="TreeGrafter"/>
</dbReference>
<comment type="function">
    <text evidence="18">Catalyzes the epimerization of the S- and R-forms of NAD(P)HX, a damaged form of NAD(P)H that is a result of enzymatic or heat-dependent hydration. This is a prerequisite for the S-specific NAD(P)H-hydrate dehydratase to allow the repair of both epimers of NAD(P)HX.</text>
</comment>